<evidence type="ECO:0000313" key="5">
    <source>
        <dbReference type="EMBL" id="MCA9385310.1"/>
    </source>
</evidence>
<keyword evidence="1 4" id="KW-0732">Signal</keyword>
<dbReference type="InterPro" id="IPR008969">
    <property type="entry name" value="CarboxyPept-like_regulatory"/>
</dbReference>
<feature type="chain" id="PRO_5036832270" evidence="4">
    <location>
        <begin position="23"/>
        <end position="849"/>
    </location>
</feature>
<proteinExistence type="predicted"/>
<comment type="caution">
    <text evidence="5">The sequence shown here is derived from an EMBL/GenBank/DDBJ whole genome shotgun (WGS) entry which is preliminary data.</text>
</comment>
<dbReference type="NCBIfam" id="TIGR02232">
    <property type="entry name" value="myxo_disulf_rpt"/>
    <property type="match status" value="2"/>
</dbReference>
<dbReference type="AlphaFoldDB" id="A0A955L7B4"/>
<evidence type="ECO:0000256" key="1">
    <source>
        <dbReference type="ARBA" id="ARBA00022729"/>
    </source>
</evidence>
<keyword evidence="2" id="KW-0677">Repeat</keyword>
<evidence type="ECO:0000313" key="6">
    <source>
        <dbReference type="Proteomes" id="UP000754563"/>
    </source>
</evidence>
<dbReference type="EMBL" id="JAGQLH010000012">
    <property type="protein sequence ID" value="MCA9385310.1"/>
    <property type="molecule type" value="Genomic_DNA"/>
</dbReference>
<sequence>MSKKSKIVVVVLFVLTLALAGAAIFVSNSLDSVSDINPDDSSAAGPCRIAGASGVGQGCSVVEQYNKQCVNGTQIYDQHTCVGIGCSDNGSDCCGEWQNEQTGLTGGTCSTTGGGSSSGSGGSSSSGGSGGPSTCTDPQCGQSCTDSGVWAQTGKAAGELCCGGGTLECSSGICNANPNTIGVCEPAGACSVPCQGGPSAIYAFQSCPTNFCADGLAGGCAEAAINLGCYQTTFECVVGGSCGDRPGCQDCPAPGVCSDSNGDGLGVCVGSEYNCSEWVKFTCPGDLSGQNCTLNREVCPNGQPCEFTQPFCGSQQIDCNIGDAPPMGLISNDCGGDAGGGTPGGPGDDGGGDGIADTINLSGNVICDDGTAVQGANILIVNQSQNLSTDSAGNFSTTVPEGAGIAVRITSLPGDLAGNAYTAVNCTPGVGYNQCQACGGGTTSYEMCLNLNNSISGLNFVVQDCAPEEAPRCGDGTCNGSGEMCDGSDQCVGNGILSAGECRAPGSTNECTYCGDGIVQESANEECDDGNSINDDSCDNSCRFVAITPECGDDACDAGETCDGTAQCSGGGVFTPGECRSSCTYCGDGVVQTGEACDDGNTIDDDDCSNSCTVPTVVTQVCGDGILQPGEECDSAMQGSCGPGATCNPNGCVCEPIVPGLCGSACTNDFECPVDNVCYGGTCMLAQCGPGFAGVLSGPVSGGVAGSSYICTNNGCDIVVCGDTCGAGGQCPTGLTCGPGDVCMIPYCVNGNCADVCELPPTALFGEELDMLIFAALLIILGILAHRFDIGYKFLESVDTFQATKFGSVVCSIVGVNIVRRLLDTYQRVVNRDGYEEKSKKNFEDKFDE</sequence>
<dbReference type="Proteomes" id="UP000754563">
    <property type="component" value="Unassembled WGS sequence"/>
</dbReference>
<feature type="signal peptide" evidence="4">
    <location>
        <begin position="1"/>
        <end position="22"/>
    </location>
</feature>
<dbReference type="Pfam" id="PF13948">
    <property type="entry name" value="DUF4215"/>
    <property type="match status" value="2"/>
</dbReference>
<reference evidence="5" key="1">
    <citation type="submission" date="2020-04" db="EMBL/GenBank/DDBJ databases">
        <authorList>
            <person name="Zhang T."/>
        </authorList>
    </citation>
    <scope>NUCLEOTIDE SEQUENCE</scope>
    <source>
        <strain evidence="5">HKST-UBA11</strain>
    </source>
</reference>
<dbReference type="SUPFAM" id="SSF49464">
    <property type="entry name" value="Carboxypeptidase regulatory domain-like"/>
    <property type="match status" value="1"/>
</dbReference>
<dbReference type="InterPro" id="IPR011936">
    <property type="entry name" value="Myxo_disulph_rpt"/>
</dbReference>
<reference evidence="5" key="2">
    <citation type="journal article" date="2021" name="Microbiome">
        <title>Successional dynamics and alternative stable states in a saline activated sludge microbial community over 9 years.</title>
        <authorList>
            <person name="Wang Y."/>
            <person name="Ye J."/>
            <person name="Ju F."/>
            <person name="Liu L."/>
            <person name="Boyd J.A."/>
            <person name="Deng Y."/>
            <person name="Parks D.H."/>
            <person name="Jiang X."/>
            <person name="Yin X."/>
            <person name="Woodcroft B.J."/>
            <person name="Tyson G.W."/>
            <person name="Hugenholtz P."/>
            <person name="Polz M.F."/>
            <person name="Zhang T."/>
        </authorList>
    </citation>
    <scope>NUCLEOTIDE SEQUENCE</scope>
    <source>
        <strain evidence="5">HKST-UBA11</strain>
    </source>
</reference>
<protein>
    <submittedName>
        <fullName evidence="5">DUF4215 domain-containing protein</fullName>
    </submittedName>
</protein>
<evidence type="ECO:0000256" key="2">
    <source>
        <dbReference type="ARBA" id="ARBA00022737"/>
    </source>
</evidence>
<evidence type="ECO:0000256" key="4">
    <source>
        <dbReference type="SAM" id="SignalP"/>
    </source>
</evidence>
<keyword evidence="3" id="KW-1015">Disulfide bond</keyword>
<name>A0A955L7B4_9BACT</name>
<evidence type="ECO:0000256" key="3">
    <source>
        <dbReference type="ARBA" id="ARBA00023157"/>
    </source>
</evidence>
<accession>A0A955L7B4</accession>
<organism evidence="5 6">
    <name type="scientific">Candidatus Dojkabacteria bacterium</name>
    <dbReference type="NCBI Taxonomy" id="2099670"/>
    <lineage>
        <taxon>Bacteria</taxon>
        <taxon>Candidatus Dojkabacteria</taxon>
    </lineage>
</organism>
<gene>
    <name evidence="5" type="ORF">KC717_01540</name>
</gene>